<gene>
    <name evidence="1" type="ORF">Tci_906891</name>
</gene>
<comment type="caution">
    <text evidence="1">The sequence shown here is derived from an EMBL/GenBank/DDBJ whole genome shotgun (WGS) entry which is preliminary data.</text>
</comment>
<organism evidence="1">
    <name type="scientific">Tanacetum cinerariifolium</name>
    <name type="common">Dalmatian daisy</name>
    <name type="synonym">Chrysanthemum cinerariifolium</name>
    <dbReference type="NCBI Taxonomy" id="118510"/>
    <lineage>
        <taxon>Eukaryota</taxon>
        <taxon>Viridiplantae</taxon>
        <taxon>Streptophyta</taxon>
        <taxon>Embryophyta</taxon>
        <taxon>Tracheophyta</taxon>
        <taxon>Spermatophyta</taxon>
        <taxon>Magnoliopsida</taxon>
        <taxon>eudicotyledons</taxon>
        <taxon>Gunneridae</taxon>
        <taxon>Pentapetalae</taxon>
        <taxon>asterids</taxon>
        <taxon>campanulids</taxon>
        <taxon>Asterales</taxon>
        <taxon>Asteraceae</taxon>
        <taxon>Asteroideae</taxon>
        <taxon>Anthemideae</taxon>
        <taxon>Anthemidinae</taxon>
        <taxon>Tanacetum</taxon>
    </lineage>
</organism>
<sequence length="87" mass="10208">MNSGTATICLFHMIAKSLVFRQRIIRIRETSIKLLQERVAILNEDMGWGKRLEHMIKSVVVIQKFDLSKKEIDIQQFFMGIFGRIKI</sequence>
<name>A0A699VH85_TANCI</name>
<reference evidence="1" key="1">
    <citation type="journal article" date="2019" name="Sci. Rep.">
        <title>Draft genome of Tanacetum cinerariifolium, the natural source of mosquito coil.</title>
        <authorList>
            <person name="Yamashiro T."/>
            <person name="Shiraishi A."/>
            <person name="Satake H."/>
            <person name="Nakayama K."/>
        </authorList>
    </citation>
    <scope>NUCLEOTIDE SEQUENCE</scope>
</reference>
<accession>A0A699VH85</accession>
<protein>
    <submittedName>
        <fullName evidence="1">Uncharacterized protein</fullName>
    </submittedName>
</protein>
<proteinExistence type="predicted"/>
<dbReference type="EMBL" id="BKCJ011452370">
    <property type="protein sequence ID" value="GFD34922.1"/>
    <property type="molecule type" value="Genomic_DNA"/>
</dbReference>
<dbReference type="AlphaFoldDB" id="A0A699VH85"/>
<evidence type="ECO:0000313" key="1">
    <source>
        <dbReference type="EMBL" id="GFD34922.1"/>
    </source>
</evidence>